<keyword evidence="2" id="KW-1133">Transmembrane helix</keyword>
<comment type="caution">
    <text evidence="3">The sequence shown here is derived from an EMBL/GenBank/DDBJ whole genome shotgun (WGS) entry which is preliminary data.</text>
</comment>
<keyword evidence="2" id="KW-0812">Transmembrane</keyword>
<evidence type="ECO:0000313" key="3">
    <source>
        <dbReference type="EMBL" id="KAK0467755.1"/>
    </source>
</evidence>
<accession>A0AA39NLB8</accession>
<organism evidence="3 4">
    <name type="scientific">Armillaria tabescens</name>
    <name type="common">Ringless honey mushroom</name>
    <name type="synonym">Agaricus tabescens</name>
    <dbReference type="NCBI Taxonomy" id="1929756"/>
    <lineage>
        <taxon>Eukaryota</taxon>
        <taxon>Fungi</taxon>
        <taxon>Dikarya</taxon>
        <taxon>Basidiomycota</taxon>
        <taxon>Agaricomycotina</taxon>
        <taxon>Agaricomycetes</taxon>
        <taxon>Agaricomycetidae</taxon>
        <taxon>Agaricales</taxon>
        <taxon>Marasmiineae</taxon>
        <taxon>Physalacriaceae</taxon>
        <taxon>Desarmillaria</taxon>
    </lineage>
</organism>
<reference evidence="3" key="1">
    <citation type="submission" date="2023-06" db="EMBL/GenBank/DDBJ databases">
        <authorList>
            <consortium name="Lawrence Berkeley National Laboratory"/>
            <person name="Ahrendt S."/>
            <person name="Sahu N."/>
            <person name="Indic B."/>
            <person name="Wong-Bajracharya J."/>
            <person name="Merenyi Z."/>
            <person name="Ke H.-M."/>
            <person name="Monk M."/>
            <person name="Kocsube S."/>
            <person name="Drula E."/>
            <person name="Lipzen A."/>
            <person name="Balint B."/>
            <person name="Henrissat B."/>
            <person name="Andreopoulos B."/>
            <person name="Martin F.M."/>
            <person name="Harder C.B."/>
            <person name="Rigling D."/>
            <person name="Ford K.L."/>
            <person name="Foster G.D."/>
            <person name="Pangilinan J."/>
            <person name="Papanicolaou A."/>
            <person name="Barry K."/>
            <person name="LaButti K."/>
            <person name="Viragh M."/>
            <person name="Koriabine M."/>
            <person name="Yan M."/>
            <person name="Riley R."/>
            <person name="Champramary S."/>
            <person name="Plett K.L."/>
            <person name="Tsai I.J."/>
            <person name="Slot J."/>
            <person name="Sipos G."/>
            <person name="Plett J."/>
            <person name="Nagy L.G."/>
            <person name="Grigoriev I.V."/>
        </authorList>
    </citation>
    <scope>NUCLEOTIDE SEQUENCE</scope>
    <source>
        <strain evidence="3">CCBAS 213</strain>
    </source>
</reference>
<keyword evidence="4" id="KW-1185">Reference proteome</keyword>
<evidence type="ECO:0000256" key="1">
    <source>
        <dbReference type="SAM" id="MobiDB-lite"/>
    </source>
</evidence>
<feature type="region of interest" description="Disordered" evidence="1">
    <location>
        <begin position="112"/>
        <end position="135"/>
    </location>
</feature>
<dbReference type="EMBL" id="JAUEPS010000002">
    <property type="protein sequence ID" value="KAK0467755.1"/>
    <property type="molecule type" value="Genomic_DNA"/>
</dbReference>
<dbReference type="Proteomes" id="UP001175211">
    <property type="component" value="Unassembled WGS sequence"/>
</dbReference>
<proteinExistence type="predicted"/>
<dbReference type="GeneID" id="85365609"/>
<evidence type="ECO:0000313" key="4">
    <source>
        <dbReference type="Proteomes" id="UP001175211"/>
    </source>
</evidence>
<name>A0AA39NLB8_ARMTA</name>
<dbReference type="AlphaFoldDB" id="A0AA39NLB8"/>
<evidence type="ECO:0000256" key="2">
    <source>
        <dbReference type="SAM" id="Phobius"/>
    </source>
</evidence>
<gene>
    <name evidence="3" type="ORF">EV420DRAFT_426963</name>
</gene>
<dbReference type="RefSeq" id="XP_060338030.1">
    <property type="nucleotide sequence ID" value="XM_060482061.1"/>
</dbReference>
<protein>
    <submittedName>
        <fullName evidence="3">Uncharacterized protein</fullName>
    </submittedName>
</protein>
<sequence>MEAWPLFYSLTVMPTTSHRSLFQIFRHSQRQFLLQFVLFCCSTITVLGGYRSNPVFVTIFGVLTAVITFVAALVQVLRAENRPPSHDRDIETRLIDDRPSLRVRTLAVVQQAPAATDSDSGATAHDRNTSSVPTVHVRTPENTTVIHRVPTVTKVQATRSQEVNHCRCPLSRYTLRSHVKACSQYYLCPTGRVVIRTNERPR</sequence>
<feature type="transmembrane region" description="Helical" evidence="2">
    <location>
        <begin position="56"/>
        <end position="77"/>
    </location>
</feature>
<feature type="transmembrane region" description="Helical" evidence="2">
    <location>
        <begin position="32"/>
        <end position="50"/>
    </location>
</feature>
<keyword evidence="2" id="KW-0472">Membrane</keyword>